<dbReference type="Proteomes" id="UP000503462">
    <property type="component" value="Chromosome 2"/>
</dbReference>
<dbReference type="InterPro" id="IPR023213">
    <property type="entry name" value="CAT-like_dom_sf"/>
</dbReference>
<dbReference type="InterPro" id="IPR052058">
    <property type="entry name" value="Alcohol_O-acetyltransferase"/>
</dbReference>
<evidence type="ECO:0000313" key="1">
    <source>
        <dbReference type="EMBL" id="QIW96903.1"/>
    </source>
</evidence>
<dbReference type="AlphaFoldDB" id="A0A6H0XQ91"/>
<name>A0A6H0XQ91_9PEZI</name>
<dbReference type="OrthoDB" id="3355480at2759"/>
<organism evidence="1 2">
    <name type="scientific">Peltaster fructicola</name>
    <dbReference type="NCBI Taxonomy" id="286661"/>
    <lineage>
        <taxon>Eukaryota</taxon>
        <taxon>Fungi</taxon>
        <taxon>Dikarya</taxon>
        <taxon>Ascomycota</taxon>
        <taxon>Pezizomycotina</taxon>
        <taxon>Dothideomycetes</taxon>
        <taxon>Dothideomycetes incertae sedis</taxon>
        <taxon>Peltaster</taxon>
    </lineage>
</organism>
<accession>A0A6H0XQ91</accession>
<proteinExistence type="predicted"/>
<sequence length="571" mass="64300">MSNAHWLDLYSSNCYDWRSARRSGRTSFYRPLGLVEFCFDADGRYYEGRADINMRLDLTLESTLTRLERQQHFTLAWTCLRARHIIAQAKAPAWQDWMEKPPQITHEHCFLIDVPRDAADAVQEAEKHITFLETHHQEVDVEQFYVQAQNCARLLDPDQSLSRLLVLPPRGGSDGTESLTCIFIAAHQIGDGLSVGRWASDFTRLLNMTEEALQVELREAIHPDAVKRILPKAQESLYPQVAGSRARQRWFWLLTRILRHVRKPLPAGFANPLLRTTQHSVTVSPLWTDFLNYDRRPPTSAAPVGATMSATATARMTKICRSANVSVGAGCFALAAVLMMEFYERQQPDVPLEERKPFITGFPLNPRPFLTGNPSIDSLMLAFSDGILLPFLPSSLDLAGRLRLLAKAAQRQLAVYQKRSTVRTDKDGLQYMSSRGAGRMLAIQYLSSFERCELLLPIEKRKGSNPQGAYQMRPNMTRQTCGVSSTGRRAPLNEAVVSGNAEFLARAEDMAPSVRPREGEFLVGIAGTDAGITCFISVDDTSMDPELVQAWLYRFRTILEEDNEARHAAKL</sequence>
<dbReference type="EMBL" id="CP051140">
    <property type="protein sequence ID" value="QIW96903.1"/>
    <property type="molecule type" value="Genomic_DNA"/>
</dbReference>
<dbReference type="Gene3D" id="3.30.559.10">
    <property type="entry name" value="Chloramphenicol acetyltransferase-like domain"/>
    <property type="match status" value="1"/>
</dbReference>
<reference evidence="1 2" key="1">
    <citation type="journal article" date="2016" name="Sci. Rep.">
        <title>Peltaster fructicola genome reveals evolution from an invasive phytopathogen to an ectophytic parasite.</title>
        <authorList>
            <person name="Xu C."/>
            <person name="Chen H."/>
            <person name="Gleason M.L."/>
            <person name="Xu J.R."/>
            <person name="Liu H."/>
            <person name="Zhang R."/>
            <person name="Sun G."/>
        </authorList>
    </citation>
    <scope>NUCLEOTIDE SEQUENCE [LARGE SCALE GENOMIC DNA]</scope>
    <source>
        <strain evidence="1 2">LNHT1506</strain>
    </source>
</reference>
<gene>
    <name evidence="1" type="ORF">AMS68_002421</name>
</gene>
<keyword evidence="2" id="KW-1185">Reference proteome</keyword>
<evidence type="ECO:0000313" key="2">
    <source>
        <dbReference type="Proteomes" id="UP000503462"/>
    </source>
</evidence>
<protein>
    <recommendedName>
        <fullName evidence="3">Condensation domain-containing protein</fullName>
    </recommendedName>
</protein>
<dbReference type="PANTHER" id="PTHR28037:SF1">
    <property type="entry name" value="ALCOHOL O-ACETYLTRANSFERASE 1-RELATED"/>
    <property type="match status" value="1"/>
</dbReference>
<dbReference type="PANTHER" id="PTHR28037">
    <property type="entry name" value="ALCOHOL O-ACETYLTRANSFERASE 1-RELATED"/>
    <property type="match status" value="1"/>
</dbReference>
<evidence type="ECO:0008006" key="3">
    <source>
        <dbReference type="Google" id="ProtNLM"/>
    </source>
</evidence>